<organism evidence="4 5">
    <name type="scientific">Granulosicoccus antarcticus IMCC3135</name>
    <dbReference type="NCBI Taxonomy" id="1192854"/>
    <lineage>
        <taxon>Bacteria</taxon>
        <taxon>Pseudomonadati</taxon>
        <taxon>Pseudomonadota</taxon>
        <taxon>Gammaproteobacteria</taxon>
        <taxon>Chromatiales</taxon>
        <taxon>Granulosicoccaceae</taxon>
        <taxon>Granulosicoccus</taxon>
    </lineage>
</organism>
<dbReference type="InterPro" id="IPR052910">
    <property type="entry name" value="ABC-Purine-Binding"/>
</dbReference>
<dbReference type="Proteomes" id="UP000250079">
    <property type="component" value="Chromosome"/>
</dbReference>
<protein>
    <submittedName>
        <fullName evidence="4">Purine-binding protein</fullName>
    </submittedName>
</protein>
<evidence type="ECO:0000313" key="5">
    <source>
        <dbReference type="Proteomes" id="UP000250079"/>
    </source>
</evidence>
<feature type="chain" id="PRO_5016369171" evidence="2">
    <location>
        <begin position="29"/>
        <end position="364"/>
    </location>
</feature>
<dbReference type="Gene3D" id="3.40.50.2300">
    <property type="match status" value="2"/>
</dbReference>
<dbReference type="OrthoDB" id="9769871at2"/>
<evidence type="ECO:0000259" key="3">
    <source>
        <dbReference type="Pfam" id="PF02608"/>
    </source>
</evidence>
<dbReference type="AlphaFoldDB" id="A0A2Z2NZA4"/>
<proteinExistence type="predicted"/>
<sequence length="364" mass="39294">MKNWTDRIRTTAMAVTVALGLGATKAQAQDAFTIGYIYPSPATDVGWAHELDRGRQAIEEKFGDKVKSIVVENIQDGPDAARIMNQMAASQGVDMMVLGSFGYMNDGLKIAKRYPDIDFIHASGYKTSKNFSTFLTRNHESAYVAGMAAGYVTKSNTIGVVAAYAIPEVVGIINGFTLGAQATNPEITVKVVWLNSWFDPSKAQESARSLIAQQSDVLFSVYQDTPSVVSVAEEEGVYVVNTSSDMKAYAPEHLLASMQISWADYFIEQVQASMDDTFAGSAFWGGMADKAVSVESLSDDLSEEQRATLDATIADITSGVLSPFVGPVFDQDGVEKVAIGENLSDNDLLSISWLVTGIETKLPK</sequence>
<dbReference type="SUPFAM" id="SSF53822">
    <property type="entry name" value="Periplasmic binding protein-like I"/>
    <property type="match status" value="1"/>
</dbReference>
<feature type="signal peptide" evidence="2">
    <location>
        <begin position="1"/>
        <end position="28"/>
    </location>
</feature>
<dbReference type="PANTHER" id="PTHR43208:SF1">
    <property type="entry name" value="ABC TRANSPORTER SUBSTRATE-BINDING PROTEIN"/>
    <property type="match status" value="1"/>
</dbReference>
<keyword evidence="1 2" id="KW-0732">Signal</keyword>
<dbReference type="RefSeq" id="WP_088921517.1">
    <property type="nucleotide sequence ID" value="NZ_CP018632.1"/>
</dbReference>
<dbReference type="InterPro" id="IPR028082">
    <property type="entry name" value="Peripla_BP_I"/>
</dbReference>
<keyword evidence="5" id="KW-1185">Reference proteome</keyword>
<evidence type="ECO:0000313" key="4">
    <source>
        <dbReference type="EMBL" id="ASJ76792.1"/>
    </source>
</evidence>
<reference evidence="4 5" key="1">
    <citation type="submission" date="2016-12" db="EMBL/GenBank/DDBJ databases">
        <authorList>
            <person name="Song W.-J."/>
            <person name="Kurnit D.M."/>
        </authorList>
    </citation>
    <scope>NUCLEOTIDE SEQUENCE [LARGE SCALE GENOMIC DNA]</scope>
    <source>
        <strain evidence="4 5">IMCC3135</strain>
    </source>
</reference>
<dbReference type="GO" id="GO:0005886">
    <property type="term" value="C:plasma membrane"/>
    <property type="evidence" value="ECO:0007669"/>
    <property type="project" value="InterPro"/>
</dbReference>
<evidence type="ECO:0000256" key="1">
    <source>
        <dbReference type="ARBA" id="ARBA00022729"/>
    </source>
</evidence>
<gene>
    <name evidence="4" type="ORF">IMCC3135_33755</name>
</gene>
<evidence type="ECO:0000256" key="2">
    <source>
        <dbReference type="SAM" id="SignalP"/>
    </source>
</evidence>
<accession>A0A2Z2NZA4</accession>
<dbReference type="EMBL" id="CP018632">
    <property type="protein sequence ID" value="ASJ76792.1"/>
    <property type="molecule type" value="Genomic_DNA"/>
</dbReference>
<dbReference type="Pfam" id="PF02608">
    <property type="entry name" value="Bmp"/>
    <property type="match status" value="1"/>
</dbReference>
<dbReference type="CDD" id="cd19963">
    <property type="entry name" value="PBP1_BMP-like"/>
    <property type="match status" value="1"/>
</dbReference>
<dbReference type="InterPro" id="IPR003760">
    <property type="entry name" value="PnrA-like"/>
</dbReference>
<name>A0A2Z2NZA4_9GAMM</name>
<dbReference type="KEGG" id="gai:IMCC3135_33755"/>
<feature type="domain" description="ABC transporter substrate-binding protein PnrA-like" evidence="3">
    <location>
        <begin position="33"/>
        <end position="307"/>
    </location>
</feature>
<dbReference type="PANTHER" id="PTHR43208">
    <property type="entry name" value="ABC TRANSPORTER SUBSTRATE-BINDING PROTEIN"/>
    <property type="match status" value="1"/>
</dbReference>